<dbReference type="InterPro" id="IPR011990">
    <property type="entry name" value="TPR-like_helical_dom_sf"/>
</dbReference>
<dbReference type="InterPro" id="IPR001054">
    <property type="entry name" value="A/G_cyclase"/>
</dbReference>
<dbReference type="PANTHER" id="PTHR43081:SF1">
    <property type="entry name" value="ADENYLATE CYCLASE, TERMINAL-DIFFERENTIATION SPECIFIC"/>
    <property type="match status" value="1"/>
</dbReference>
<keyword evidence="1" id="KW-0472">Membrane</keyword>
<dbReference type="Gene3D" id="3.30.70.1230">
    <property type="entry name" value="Nucleotide cyclase"/>
    <property type="match status" value="1"/>
</dbReference>
<dbReference type="Gene3D" id="1.25.40.10">
    <property type="entry name" value="Tetratricopeptide repeat domain"/>
    <property type="match status" value="1"/>
</dbReference>
<dbReference type="Proteomes" id="UP001596364">
    <property type="component" value="Unassembled WGS sequence"/>
</dbReference>
<dbReference type="InterPro" id="IPR050697">
    <property type="entry name" value="Adenylyl/Guanylyl_Cyclase_3/4"/>
</dbReference>
<dbReference type="PROSITE" id="PS50125">
    <property type="entry name" value="GUANYLATE_CYCLASE_2"/>
    <property type="match status" value="1"/>
</dbReference>
<dbReference type="SUPFAM" id="SSF48452">
    <property type="entry name" value="TPR-like"/>
    <property type="match status" value="1"/>
</dbReference>
<dbReference type="SUPFAM" id="SSF55073">
    <property type="entry name" value="Nucleotide cyclase"/>
    <property type="match status" value="1"/>
</dbReference>
<evidence type="ECO:0000313" key="3">
    <source>
        <dbReference type="EMBL" id="MFC6441123.1"/>
    </source>
</evidence>
<name>A0ABW1XP46_9ALTE</name>
<keyword evidence="1" id="KW-1133">Transmembrane helix</keyword>
<protein>
    <submittedName>
        <fullName evidence="3">Adenylate/guanylate cyclase domain-containing protein</fullName>
    </submittedName>
</protein>
<gene>
    <name evidence="3" type="ORF">ACFP85_13305</name>
</gene>
<feature type="domain" description="Guanylate cyclase" evidence="2">
    <location>
        <begin position="103"/>
        <end position="236"/>
    </location>
</feature>
<dbReference type="InterPro" id="IPR029787">
    <property type="entry name" value="Nucleotide_cyclase"/>
</dbReference>
<proteinExistence type="predicted"/>
<dbReference type="Pfam" id="PF00211">
    <property type="entry name" value="Guanylate_cyc"/>
    <property type="match status" value="1"/>
</dbReference>
<keyword evidence="4" id="KW-1185">Reference proteome</keyword>
<sequence length="360" mass="40419">MPDIFIFLLLGLVALFAIIIWRLSRRVRSLDELYRKVLHNSANTPSKSESDAEMMQQISAQLDEAQQVSRTFEKFVPNQFFAHLSGGQSGKIELGNAIEDEVAILFCDVRGFSRLSEQMSPQELLNFLNSYFERINQPIHEYGGFIDKFIGDAVMALFDHPQGTAENKCRDAISAALAMRDALNLYNQHRANCNYPPINIGIGVHFGPVILGTVGSKDRMDSTVLGDVVNTASRLEALTPTYNADIIVSAQTLEASGLGDSIDYRLLDWVRVKGKQRPVKIYELLGHLPENVRKQRLSIAPLIEKGIEHRIAQRWDEAIHAFQQAVASQPQDSVINHHLSHCYRMRGQLLPPDWDGALDV</sequence>
<comment type="caution">
    <text evidence="3">The sequence shown here is derived from an EMBL/GenBank/DDBJ whole genome shotgun (WGS) entry which is preliminary data.</text>
</comment>
<evidence type="ECO:0000256" key="1">
    <source>
        <dbReference type="SAM" id="Phobius"/>
    </source>
</evidence>
<dbReference type="EMBL" id="JBHSUS010000001">
    <property type="protein sequence ID" value="MFC6441123.1"/>
    <property type="molecule type" value="Genomic_DNA"/>
</dbReference>
<dbReference type="CDD" id="cd07302">
    <property type="entry name" value="CHD"/>
    <property type="match status" value="1"/>
</dbReference>
<evidence type="ECO:0000313" key="4">
    <source>
        <dbReference type="Proteomes" id="UP001596364"/>
    </source>
</evidence>
<dbReference type="PANTHER" id="PTHR43081">
    <property type="entry name" value="ADENYLATE CYCLASE, TERMINAL-DIFFERENTIATION SPECIFIC-RELATED"/>
    <property type="match status" value="1"/>
</dbReference>
<organism evidence="3 4">
    <name type="scientific">Pseudobowmanella zhangzhouensis</name>
    <dbReference type="NCBI Taxonomy" id="1537679"/>
    <lineage>
        <taxon>Bacteria</taxon>
        <taxon>Pseudomonadati</taxon>
        <taxon>Pseudomonadota</taxon>
        <taxon>Gammaproteobacteria</taxon>
        <taxon>Alteromonadales</taxon>
        <taxon>Alteromonadaceae</taxon>
    </lineage>
</organism>
<evidence type="ECO:0000259" key="2">
    <source>
        <dbReference type="PROSITE" id="PS50125"/>
    </source>
</evidence>
<keyword evidence="1" id="KW-0812">Transmembrane</keyword>
<accession>A0ABW1XP46</accession>
<dbReference type="SMART" id="SM00044">
    <property type="entry name" value="CYCc"/>
    <property type="match status" value="1"/>
</dbReference>
<dbReference type="RefSeq" id="WP_377148690.1">
    <property type="nucleotide sequence ID" value="NZ_JBHSUS010000001.1"/>
</dbReference>
<feature type="transmembrane region" description="Helical" evidence="1">
    <location>
        <begin position="6"/>
        <end position="24"/>
    </location>
</feature>
<reference evidence="4" key="1">
    <citation type="journal article" date="2019" name="Int. J. Syst. Evol. Microbiol.">
        <title>The Global Catalogue of Microorganisms (GCM) 10K type strain sequencing project: providing services to taxonomists for standard genome sequencing and annotation.</title>
        <authorList>
            <consortium name="The Broad Institute Genomics Platform"/>
            <consortium name="The Broad Institute Genome Sequencing Center for Infectious Disease"/>
            <person name="Wu L."/>
            <person name="Ma J."/>
        </authorList>
    </citation>
    <scope>NUCLEOTIDE SEQUENCE [LARGE SCALE GENOMIC DNA]</scope>
    <source>
        <strain evidence="4">CGMCC 1.16031</strain>
    </source>
</reference>